<keyword evidence="1" id="KW-0732">Signal</keyword>
<dbReference type="CDD" id="cd13671">
    <property type="entry name" value="PBP2_TRAP_SBP_like_3"/>
    <property type="match status" value="1"/>
</dbReference>
<dbReference type="Gene3D" id="3.40.190.170">
    <property type="entry name" value="Bacterial extracellular solute-binding protein, family 7"/>
    <property type="match status" value="1"/>
</dbReference>
<dbReference type="PANTHER" id="PTHR33376:SF2">
    <property type="entry name" value="DICARBOXYLATE-BINDING PERIPLASMIC PROTEIN"/>
    <property type="match status" value="1"/>
</dbReference>
<dbReference type="InterPro" id="IPR038404">
    <property type="entry name" value="TRAP_DctP_sf"/>
</dbReference>
<comment type="caution">
    <text evidence="2">The sequence shown here is derived from an EMBL/GenBank/DDBJ whole genome shotgun (WGS) entry which is preliminary data.</text>
</comment>
<dbReference type="RefSeq" id="WP_011245162.1">
    <property type="nucleotide sequence ID" value="NZ_BOQS01000025.1"/>
</dbReference>
<organism evidence="2 3">
    <name type="scientific">Shouchella clausii</name>
    <name type="common">Alkalihalobacillus clausii</name>
    <dbReference type="NCBI Taxonomy" id="79880"/>
    <lineage>
        <taxon>Bacteria</taxon>
        <taxon>Bacillati</taxon>
        <taxon>Bacillota</taxon>
        <taxon>Bacilli</taxon>
        <taxon>Bacillales</taxon>
        <taxon>Bacillaceae</taxon>
        <taxon>Shouchella</taxon>
    </lineage>
</organism>
<evidence type="ECO:0000313" key="3">
    <source>
        <dbReference type="Proteomes" id="UP000216207"/>
    </source>
</evidence>
<dbReference type="AlphaFoldDB" id="A0A268NUY6"/>
<dbReference type="PROSITE" id="PS51257">
    <property type="entry name" value="PROKAR_LIPOPROTEIN"/>
    <property type="match status" value="1"/>
</dbReference>
<dbReference type="PIRSF" id="PIRSF006470">
    <property type="entry name" value="DctB"/>
    <property type="match status" value="1"/>
</dbReference>
<name>A0A268NUY6_SHOCL</name>
<proteinExistence type="predicted"/>
<accession>A0A268NUY6</accession>
<protein>
    <submittedName>
        <fullName evidence="2">TRAP transporter substrate-binding protein DctP</fullName>
    </submittedName>
</protein>
<dbReference type="NCBIfam" id="TIGR00787">
    <property type="entry name" value="dctP"/>
    <property type="match status" value="1"/>
</dbReference>
<dbReference type="Proteomes" id="UP000216207">
    <property type="component" value="Unassembled WGS sequence"/>
</dbReference>
<reference evidence="2 3" key="1">
    <citation type="submission" date="2017-07" db="EMBL/GenBank/DDBJ databases">
        <title>Isolation and whole genome analysis of endospore-forming bacteria from heroin.</title>
        <authorList>
            <person name="Kalinowski J."/>
            <person name="Ahrens B."/>
            <person name="Al-Dilaimi A."/>
            <person name="Winkler A."/>
            <person name="Wibberg D."/>
            <person name="Schleenbecker U."/>
            <person name="Ruckert C."/>
            <person name="Wolfel R."/>
            <person name="Grass G."/>
        </authorList>
    </citation>
    <scope>NUCLEOTIDE SEQUENCE [LARGE SCALE GENOMIC DNA]</scope>
    <source>
        <strain evidence="2 3">7539</strain>
    </source>
</reference>
<dbReference type="PANTHER" id="PTHR33376">
    <property type="match status" value="1"/>
</dbReference>
<evidence type="ECO:0000313" key="2">
    <source>
        <dbReference type="EMBL" id="PAE87294.1"/>
    </source>
</evidence>
<dbReference type="Pfam" id="PF03480">
    <property type="entry name" value="DctP"/>
    <property type="match status" value="1"/>
</dbReference>
<sequence>MRRTALFFGSVFIGLTVACASPASLSTEKTTLRLAHNMNESHPIHQSLLHFAELAEEKSEGALTFEIFPNGQLGSEREAIELTQTGAVDATKVSATALESFSPVYALFSIPYLFDGADHYYTVMESDIATDIYDSTADNGFFGLTYYDAGIRNMYTIGTPILAPEDLRGLKIRVQPSETAIEMTRLMGGAPTPMAFGEVYTALQQGVIDGTENNETALTSNNHGEVAKEYSYTEHAIVPDLLIFNQSRWESFSPEEQRILKEAALESSEFHKELWAAETAEAIARAEEMGVTFHEDVDKAAFRASVDPMHQQVKQDPDLAPFYERIQEMRKEGHTND</sequence>
<dbReference type="EMBL" id="NPCC01000036">
    <property type="protein sequence ID" value="PAE87294.1"/>
    <property type="molecule type" value="Genomic_DNA"/>
</dbReference>
<dbReference type="OMA" id="PDHLIAY"/>
<dbReference type="InterPro" id="IPR018389">
    <property type="entry name" value="DctP_fam"/>
</dbReference>
<dbReference type="GO" id="GO:0030246">
    <property type="term" value="F:carbohydrate binding"/>
    <property type="evidence" value="ECO:0007669"/>
    <property type="project" value="TreeGrafter"/>
</dbReference>
<evidence type="ECO:0000256" key="1">
    <source>
        <dbReference type="ARBA" id="ARBA00022729"/>
    </source>
</evidence>
<dbReference type="InterPro" id="IPR004682">
    <property type="entry name" value="TRAP_DctP"/>
</dbReference>
<gene>
    <name evidence="2" type="ORF">CHH72_19120</name>
</gene>
<dbReference type="GO" id="GO:0055085">
    <property type="term" value="P:transmembrane transport"/>
    <property type="evidence" value="ECO:0007669"/>
    <property type="project" value="InterPro"/>
</dbReference>
<dbReference type="NCBIfam" id="NF037995">
    <property type="entry name" value="TRAP_S1"/>
    <property type="match status" value="1"/>
</dbReference>
<dbReference type="GO" id="GO:0030288">
    <property type="term" value="C:outer membrane-bounded periplasmic space"/>
    <property type="evidence" value="ECO:0007669"/>
    <property type="project" value="InterPro"/>
</dbReference>